<evidence type="ECO:0000256" key="1">
    <source>
        <dbReference type="SAM" id="Phobius"/>
    </source>
</evidence>
<keyword evidence="1" id="KW-0812">Transmembrane</keyword>
<keyword evidence="1" id="KW-0472">Membrane</keyword>
<sequence>MLRERLLYGALAGVAGVLIGIGAVFLGGQLASETKPATDVNSFNADTGFVQGSVDYGSRGDGGANH</sequence>
<organism evidence="2 3">
    <name type="scientific">Gordonia phthalatica</name>
    <dbReference type="NCBI Taxonomy" id="1136941"/>
    <lineage>
        <taxon>Bacteria</taxon>
        <taxon>Bacillati</taxon>
        <taxon>Actinomycetota</taxon>
        <taxon>Actinomycetes</taxon>
        <taxon>Mycobacteriales</taxon>
        <taxon>Gordoniaceae</taxon>
        <taxon>Gordonia</taxon>
    </lineage>
</organism>
<evidence type="ECO:0008006" key="4">
    <source>
        <dbReference type="Google" id="ProtNLM"/>
    </source>
</evidence>
<dbReference type="AlphaFoldDB" id="A0A0N9NCM1"/>
<name>A0A0N9NCM1_9ACTN</name>
<dbReference type="Proteomes" id="UP000063789">
    <property type="component" value="Chromosome"/>
</dbReference>
<dbReference type="PATRIC" id="fig|1136941.3.peg.3920"/>
<gene>
    <name evidence="2" type="ORF">ACH46_19160</name>
</gene>
<reference evidence="2 3" key="2">
    <citation type="journal article" date="2017" name="Int. J. Syst. Evol. Microbiol.">
        <title>Gordonia phthalatica sp. nov., a di-n-butyl phthalate-degrading bacterium isolated from activated sludge.</title>
        <authorList>
            <person name="Jin D."/>
            <person name="Kong X."/>
            <person name="Jia M."/>
            <person name="Yu X."/>
            <person name="Wang X."/>
            <person name="Zhuang X."/>
            <person name="Deng Y."/>
            <person name="Bai Z."/>
        </authorList>
    </citation>
    <scope>NUCLEOTIDE SEQUENCE [LARGE SCALE GENOMIC DNA]</scope>
    <source>
        <strain evidence="2 3">QH-11</strain>
    </source>
</reference>
<proteinExistence type="predicted"/>
<reference evidence="3" key="1">
    <citation type="submission" date="2015-06" db="EMBL/GenBank/DDBJ databases">
        <title>Complete genome sequence and metabolic analysis of phthalate degradation pathway in Gordonia sp. QH-11.</title>
        <authorList>
            <person name="Jin D."/>
            <person name="Kong X."/>
            <person name="Bai Z."/>
        </authorList>
    </citation>
    <scope>NUCLEOTIDE SEQUENCE [LARGE SCALE GENOMIC DNA]</scope>
    <source>
        <strain evidence="3">QH-11</strain>
    </source>
</reference>
<evidence type="ECO:0000313" key="3">
    <source>
        <dbReference type="Proteomes" id="UP000063789"/>
    </source>
</evidence>
<dbReference type="InterPro" id="IPR022566">
    <property type="entry name" value="DUF2613"/>
</dbReference>
<dbReference type="EMBL" id="CP011853">
    <property type="protein sequence ID" value="ALG86224.1"/>
    <property type="molecule type" value="Genomic_DNA"/>
</dbReference>
<dbReference type="KEGG" id="goq:ACH46_19160"/>
<evidence type="ECO:0000313" key="2">
    <source>
        <dbReference type="EMBL" id="ALG86224.1"/>
    </source>
</evidence>
<feature type="transmembrane region" description="Helical" evidence="1">
    <location>
        <begin position="6"/>
        <end position="26"/>
    </location>
</feature>
<protein>
    <recommendedName>
        <fullName evidence="4">DUF2613 domain-containing protein</fullName>
    </recommendedName>
</protein>
<dbReference type="OrthoDB" id="4578756at2"/>
<keyword evidence="1" id="KW-1133">Transmembrane helix</keyword>
<dbReference type="STRING" id="1136941.ACH46_19160"/>
<dbReference type="RefSeq" id="WP_062394376.1">
    <property type="nucleotide sequence ID" value="NZ_CP011853.1"/>
</dbReference>
<dbReference type="Pfam" id="PF11021">
    <property type="entry name" value="DUF2613"/>
    <property type="match status" value="1"/>
</dbReference>
<keyword evidence="3" id="KW-1185">Reference proteome</keyword>
<accession>A0A0N9NCM1</accession>